<feature type="chain" id="PRO_5034249565" description="RING-type E3 ubiquitin transferase" evidence="18">
    <location>
        <begin position="19"/>
        <end position="513"/>
    </location>
</feature>
<dbReference type="SUPFAM" id="SSF57850">
    <property type="entry name" value="RING/U-box"/>
    <property type="match status" value="1"/>
</dbReference>
<dbReference type="OrthoDB" id="8062037at2759"/>
<dbReference type="GO" id="GO:0030247">
    <property type="term" value="F:polysaccharide binding"/>
    <property type="evidence" value="ECO:0007669"/>
    <property type="project" value="InterPro"/>
</dbReference>
<evidence type="ECO:0000313" key="20">
    <source>
        <dbReference type="Proteomes" id="UP000694853"/>
    </source>
</evidence>
<dbReference type="PANTHER" id="PTHR46279">
    <property type="entry name" value="RING/U-BOX SUPERFAMILY PROTEIN"/>
    <property type="match status" value="1"/>
</dbReference>
<keyword evidence="7" id="KW-0479">Metal-binding</keyword>
<evidence type="ECO:0000256" key="13">
    <source>
        <dbReference type="ARBA" id="ARBA00023136"/>
    </source>
</evidence>
<feature type="region of interest" description="Disordered" evidence="16">
    <location>
        <begin position="460"/>
        <end position="513"/>
    </location>
</feature>
<evidence type="ECO:0000313" key="21">
    <source>
        <dbReference type="RefSeq" id="XP_027337368.1"/>
    </source>
</evidence>
<comment type="pathway">
    <text evidence="3">Protein modification; protein ubiquitination.</text>
</comment>
<dbReference type="InterPro" id="IPR025287">
    <property type="entry name" value="WAK_GUB"/>
</dbReference>
<evidence type="ECO:0000256" key="7">
    <source>
        <dbReference type="ARBA" id="ARBA00022723"/>
    </source>
</evidence>
<keyword evidence="6 17" id="KW-0812">Transmembrane</keyword>
<evidence type="ECO:0000256" key="4">
    <source>
        <dbReference type="ARBA" id="ARBA00012483"/>
    </source>
</evidence>
<keyword evidence="20" id="KW-1185">Reference proteome</keyword>
<evidence type="ECO:0000256" key="18">
    <source>
        <dbReference type="SAM" id="SignalP"/>
    </source>
</evidence>
<reference evidence="20" key="1">
    <citation type="journal article" date="2019" name="Toxins">
        <title>Detection of Abrin-Like and Prepropulchellin-Like Toxin Genes and Transcripts Using Whole Genome Sequencing and Full-Length Transcript Sequencing of Abrus precatorius.</title>
        <authorList>
            <person name="Hovde B.T."/>
            <person name="Daligault H.E."/>
            <person name="Hanschen E.R."/>
            <person name="Kunde Y.A."/>
            <person name="Johnson M.B."/>
            <person name="Starkenburg S.R."/>
            <person name="Johnson S.L."/>
        </authorList>
    </citation>
    <scope>NUCLEOTIDE SEQUENCE [LARGE SCALE GENOMIC DNA]</scope>
</reference>
<proteinExistence type="inferred from homology"/>
<dbReference type="RefSeq" id="XP_027337368.1">
    <property type="nucleotide sequence ID" value="XM_027481567.1"/>
</dbReference>
<keyword evidence="8 18" id="KW-0732">Signal</keyword>
<keyword evidence="5" id="KW-0808">Transferase</keyword>
<sequence length="513" mass="57452">MVILKILFSFFIFPVIYASNDCQFSVCGNDNILIRFPFQIEGEQHPYCGYPGFNLICTNDSKTVLKLPYSGEFYVRNITYLTQQIQVYDPDDCLPKRLLSLKFSGSPFTATFSRNYTFLSCPSRNARSQFIPIECLSNSTNFVSAIPTVNLGTSLPESCHVITTLSVPVARPAQYEGNLVDDLSEDLQLTWDKPDCQYCESQELMCEFASSNSNQVLCFSHYQTGNSQHGLVVFRIIALCLAGPAAVFAIVMAGCVCYKDRIGNIHNNAASARGAISPTPLPDIVSRGLDECTIESYEKVILGESRRLPGPNNECCWICLAEYNTKDTIRCIPECKHCFHSRCIDEWLRINNTCPVCRNSPSPSPLQIPVQSSILLALALMARSPHPVLPDLNESTVPDQNERSLPFRLILPDLNEPRVPFERAWPDLNDPVLSFPYKPTSPVRKEPALSLPYVSLLPPLEGINDENEQESEENEEKEKVKGKVAPNTQHGRRCVIQQRRLLKSSSKTHGTNV</sequence>
<keyword evidence="9 15" id="KW-0863">Zinc-finger</keyword>
<comment type="catalytic activity">
    <reaction evidence="1">
        <text>S-ubiquitinyl-[E2 ubiquitin-conjugating enzyme]-L-cysteine + [acceptor protein]-L-lysine = [E2 ubiquitin-conjugating enzyme]-L-cysteine + N(6)-ubiquitinyl-[acceptor protein]-L-lysine.</text>
        <dbReference type="EC" id="2.3.2.27"/>
    </reaction>
</comment>
<evidence type="ECO:0000256" key="5">
    <source>
        <dbReference type="ARBA" id="ARBA00022679"/>
    </source>
</evidence>
<evidence type="ECO:0000256" key="12">
    <source>
        <dbReference type="ARBA" id="ARBA00022989"/>
    </source>
</evidence>
<dbReference type="GeneID" id="113851081"/>
<name>A0A8B8K2X0_ABRPR</name>
<comment type="similarity">
    <text evidence="14">Belongs to the RING-type zinc finger family. ATL subfamily.</text>
</comment>
<dbReference type="Pfam" id="PF13639">
    <property type="entry name" value="zf-RING_2"/>
    <property type="match status" value="1"/>
</dbReference>
<dbReference type="GO" id="GO:0061630">
    <property type="term" value="F:ubiquitin protein ligase activity"/>
    <property type="evidence" value="ECO:0007669"/>
    <property type="project" value="UniProtKB-EC"/>
</dbReference>
<evidence type="ECO:0000256" key="6">
    <source>
        <dbReference type="ARBA" id="ARBA00022692"/>
    </source>
</evidence>
<dbReference type="GO" id="GO:0008270">
    <property type="term" value="F:zinc ion binding"/>
    <property type="evidence" value="ECO:0007669"/>
    <property type="project" value="UniProtKB-KW"/>
</dbReference>
<evidence type="ECO:0000256" key="3">
    <source>
        <dbReference type="ARBA" id="ARBA00004906"/>
    </source>
</evidence>
<keyword evidence="12 17" id="KW-1133">Transmembrane helix</keyword>
<keyword evidence="11" id="KW-0862">Zinc</keyword>
<feature type="compositionally biased region" description="Acidic residues" evidence="16">
    <location>
        <begin position="463"/>
        <end position="475"/>
    </location>
</feature>
<organism evidence="20 21">
    <name type="scientific">Abrus precatorius</name>
    <name type="common">Indian licorice</name>
    <name type="synonym">Glycine abrus</name>
    <dbReference type="NCBI Taxonomy" id="3816"/>
    <lineage>
        <taxon>Eukaryota</taxon>
        <taxon>Viridiplantae</taxon>
        <taxon>Streptophyta</taxon>
        <taxon>Embryophyta</taxon>
        <taxon>Tracheophyta</taxon>
        <taxon>Spermatophyta</taxon>
        <taxon>Magnoliopsida</taxon>
        <taxon>eudicotyledons</taxon>
        <taxon>Gunneridae</taxon>
        <taxon>Pentapetalae</taxon>
        <taxon>rosids</taxon>
        <taxon>fabids</taxon>
        <taxon>Fabales</taxon>
        <taxon>Fabaceae</taxon>
        <taxon>Papilionoideae</taxon>
        <taxon>50 kb inversion clade</taxon>
        <taxon>NPAAA clade</taxon>
        <taxon>indigoferoid/millettioid clade</taxon>
        <taxon>Abreae</taxon>
        <taxon>Abrus</taxon>
    </lineage>
</organism>
<dbReference type="Proteomes" id="UP000694853">
    <property type="component" value="Unplaced"/>
</dbReference>
<dbReference type="Pfam" id="PF13947">
    <property type="entry name" value="GUB_WAK_bind"/>
    <property type="match status" value="1"/>
</dbReference>
<evidence type="ECO:0000256" key="2">
    <source>
        <dbReference type="ARBA" id="ARBA00004167"/>
    </source>
</evidence>
<comment type="subcellular location">
    <subcellularLocation>
        <location evidence="2">Membrane</location>
        <topology evidence="2">Single-pass membrane protein</topology>
    </subcellularLocation>
</comment>
<dbReference type="InterPro" id="IPR001841">
    <property type="entry name" value="Znf_RING"/>
</dbReference>
<dbReference type="Gene3D" id="3.30.40.10">
    <property type="entry name" value="Zinc/RING finger domain, C3HC4 (zinc finger)"/>
    <property type="match status" value="1"/>
</dbReference>
<feature type="transmembrane region" description="Helical" evidence="17">
    <location>
        <begin position="232"/>
        <end position="258"/>
    </location>
</feature>
<keyword evidence="10" id="KW-0833">Ubl conjugation pathway</keyword>
<evidence type="ECO:0000256" key="9">
    <source>
        <dbReference type="ARBA" id="ARBA00022771"/>
    </source>
</evidence>
<evidence type="ECO:0000256" key="11">
    <source>
        <dbReference type="ARBA" id="ARBA00022833"/>
    </source>
</evidence>
<dbReference type="EC" id="2.3.2.27" evidence="4"/>
<dbReference type="CDD" id="cd16461">
    <property type="entry name" value="RING-H2_EL5-like"/>
    <property type="match status" value="1"/>
</dbReference>
<accession>A0A8B8K2X0</accession>
<dbReference type="AlphaFoldDB" id="A0A8B8K2X0"/>
<evidence type="ECO:0000256" key="1">
    <source>
        <dbReference type="ARBA" id="ARBA00000900"/>
    </source>
</evidence>
<dbReference type="SMART" id="SM00184">
    <property type="entry name" value="RING"/>
    <property type="match status" value="1"/>
</dbReference>
<gene>
    <name evidence="21" type="primary">LOC113851081</name>
</gene>
<dbReference type="GO" id="GO:0016020">
    <property type="term" value="C:membrane"/>
    <property type="evidence" value="ECO:0007669"/>
    <property type="project" value="UniProtKB-SubCell"/>
</dbReference>
<dbReference type="PANTHER" id="PTHR46279:SF2">
    <property type="entry name" value="RING-H2 FINGER PROTEIN ATL21A-RELATED"/>
    <property type="match status" value="1"/>
</dbReference>
<evidence type="ECO:0000259" key="19">
    <source>
        <dbReference type="PROSITE" id="PS50089"/>
    </source>
</evidence>
<evidence type="ECO:0000256" key="8">
    <source>
        <dbReference type="ARBA" id="ARBA00022729"/>
    </source>
</evidence>
<dbReference type="KEGG" id="aprc:113851081"/>
<dbReference type="PROSITE" id="PS50089">
    <property type="entry name" value="ZF_RING_2"/>
    <property type="match status" value="1"/>
</dbReference>
<evidence type="ECO:0000256" key="16">
    <source>
        <dbReference type="SAM" id="MobiDB-lite"/>
    </source>
</evidence>
<dbReference type="InterPro" id="IPR046948">
    <property type="entry name" value="ATL20-22-like"/>
</dbReference>
<evidence type="ECO:0000256" key="15">
    <source>
        <dbReference type="PROSITE-ProRule" id="PRU00175"/>
    </source>
</evidence>
<evidence type="ECO:0000256" key="10">
    <source>
        <dbReference type="ARBA" id="ARBA00022786"/>
    </source>
</evidence>
<feature type="compositionally biased region" description="Polar residues" evidence="16">
    <location>
        <begin position="503"/>
        <end position="513"/>
    </location>
</feature>
<dbReference type="InterPro" id="IPR013083">
    <property type="entry name" value="Znf_RING/FYVE/PHD"/>
</dbReference>
<feature type="domain" description="RING-type" evidence="19">
    <location>
        <begin position="316"/>
        <end position="358"/>
    </location>
</feature>
<evidence type="ECO:0000256" key="17">
    <source>
        <dbReference type="SAM" id="Phobius"/>
    </source>
</evidence>
<keyword evidence="13 17" id="KW-0472">Membrane</keyword>
<protein>
    <recommendedName>
        <fullName evidence="4">RING-type E3 ubiquitin transferase</fullName>
        <ecNumber evidence="4">2.3.2.27</ecNumber>
    </recommendedName>
</protein>
<feature type="signal peptide" evidence="18">
    <location>
        <begin position="1"/>
        <end position="18"/>
    </location>
</feature>
<evidence type="ECO:0000256" key="14">
    <source>
        <dbReference type="ARBA" id="ARBA00024209"/>
    </source>
</evidence>
<reference evidence="21" key="2">
    <citation type="submission" date="2025-08" db="UniProtKB">
        <authorList>
            <consortium name="RefSeq"/>
        </authorList>
    </citation>
    <scope>IDENTIFICATION</scope>
    <source>
        <tissue evidence="21">Young leaves</tissue>
    </source>
</reference>